<feature type="domain" description="RNase H type-1" evidence="4">
    <location>
        <begin position="244"/>
        <end position="384"/>
    </location>
</feature>
<dbReference type="GO" id="GO:0003676">
    <property type="term" value="F:nucleic acid binding"/>
    <property type="evidence" value="ECO:0007669"/>
    <property type="project" value="InterPro"/>
</dbReference>
<dbReference type="SUPFAM" id="SSF53254">
    <property type="entry name" value="Phosphoglycerate mutase-like"/>
    <property type="match status" value="1"/>
</dbReference>
<feature type="active site" description="Proton donor/acceptor" evidence="1">
    <location>
        <position position="492"/>
    </location>
</feature>
<proteinExistence type="predicted"/>
<reference evidence="5 6" key="1">
    <citation type="submission" date="2019-07" db="EMBL/GenBank/DDBJ databases">
        <title>Lentzea xizangensis sp. nov., isolated from Qinghai-Tibetan Plateau Soils.</title>
        <authorList>
            <person name="Huang J."/>
        </authorList>
    </citation>
    <scope>NUCLEOTIDE SEQUENCE [LARGE SCALE GENOMIC DNA]</scope>
    <source>
        <strain evidence="5 6">FXJ1.1311</strain>
    </source>
</reference>
<feature type="compositionally biased region" description="Basic and acidic residues" evidence="3">
    <location>
        <begin position="367"/>
        <end position="393"/>
    </location>
</feature>
<dbReference type="OrthoDB" id="5296884at2"/>
<organism evidence="5 6">
    <name type="scientific">Lentzea tibetensis</name>
    <dbReference type="NCBI Taxonomy" id="2591470"/>
    <lineage>
        <taxon>Bacteria</taxon>
        <taxon>Bacillati</taxon>
        <taxon>Actinomycetota</taxon>
        <taxon>Actinomycetes</taxon>
        <taxon>Pseudonocardiales</taxon>
        <taxon>Pseudonocardiaceae</taxon>
        <taxon>Lentzea</taxon>
    </lineage>
</organism>
<dbReference type="NCBIfam" id="NF005567">
    <property type="entry name" value="PRK07238.1"/>
    <property type="match status" value="1"/>
</dbReference>
<evidence type="ECO:0000259" key="4">
    <source>
        <dbReference type="PROSITE" id="PS50879"/>
    </source>
</evidence>
<dbReference type="Proteomes" id="UP000316639">
    <property type="component" value="Unassembled WGS sequence"/>
</dbReference>
<evidence type="ECO:0000313" key="6">
    <source>
        <dbReference type="Proteomes" id="UP000316639"/>
    </source>
</evidence>
<sequence length="612" mass="66282">MRESRSRTPAQAARPRRGRRRTGACDPPPPDAARDRGDRRRGAARASEAGRARADRDHARRPRPRLQAAGDRDRAGPRPRGPRPQAHAVRQRRRQAADRPRARAGHAGAQAGRPGGRPAGADGTPRGRRGGRAARARRAGQGAAGPDGCVQAARRGVPRPRLHRGEAHRRPAADGQAVPRRPAVALRQAAPARHRRGADPVPPLRRVPHRDGPQRRLEAQGRGRGRGHPLRGVRRDHGPHRGKRPVRVVVEADGGSRGNPGPAGYGAVVKDARTGEPLAERKGFIGVATNNVAEYQGLIAGLRAAAELGAGTVDVRMDSKLVVEQMSGRWKIKHPSMQPLAQEARTVAQRFESVNYEWIPRERNRHADRLANEAMDGETKTAEPKSAEPKTAEPKTQPGPKSWTGASGDPTRLLILRHGQTRLSVERRYSGRGDHPLTEAGQRMAEQAAARLSKVEGIAAIVSSPLARAKQTAQAVATATGVELVTHDGLIETDFGGWEGLTFAEAGERDPEIHRRWLGDTSVAPPDGESFDVVHRRVRRARDEIIARYGGATVVVVSHVTPIKTLLRMALDVGPSLLFRLHLDLASLSTAEFYPDGHASVRLVNDTSHLNA</sequence>
<dbReference type="InterPro" id="IPR050275">
    <property type="entry name" value="PGM_Phosphatase"/>
</dbReference>
<keyword evidence="6" id="KW-1185">Reference proteome</keyword>
<dbReference type="Gene3D" id="3.40.50.1240">
    <property type="entry name" value="Phosphoglycerate mutase-like"/>
    <property type="match status" value="1"/>
</dbReference>
<evidence type="ECO:0000313" key="5">
    <source>
        <dbReference type="EMBL" id="TWP49412.1"/>
    </source>
</evidence>
<protein>
    <submittedName>
        <fullName evidence="5">Bifunctional RNase H/acid phosphatase</fullName>
    </submittedName>
</protein>
<feature type="compositionally biased region" description="Basic and acidic residues" evidence="3">
    <location>
        <begin position="32"/>
        <end position="41"/>
    </location>
</feature>
<dbReference type="PANTHER" id="PTHR48100:SF1">
    <property type="entry name" value="HISTIDINE PHOSPHATASE FAMILY PROTEIN-RELATED"/>
    <property type="match status" value="1"/>
</dbReference>
<dbReference type="InterPro" id="IPR012337">
    <property type="entry name" value="RNaseH-like_sf"/>
</dbReference>
<dbReference type="AlphaFoldDB" id="A0A563EPN0"/>
<dbReference type="InterPro" id="IPR029033">
    <property type="entry name" value="His_PPase_superfam"/>
</dbReference>
<dbReference type="SUPFAM" id="SSF53098">
    <property type="entry name" value="Ribonuclease H-like"/>
    <property type="match status" value="1"/>
</dbReference>
<dbReference type="Gene3D" id="3.30.420.10">
    <property type="entry name" value="Ribonuclease H-like superfamily/Ribonuclease H"/>
    <property type="match status" value="1"/>
</dbReference>
<feature type="compositionally biased region" description="Low complexity" evidence="3">
    <location>
        <begin position="139"/>
        <end position="148"/>
    </location>
</feature>
<dbReference type="Pfam" id="PF00300">
    <property type="entry name" value="His_Phos_1"/>
    <property type="match status" value="1"/>
</dbReference>
<accession>A0A563EPN0</accession>
<feature type="compositionally biased region" description="Basic residues" evidence="3">
    <location>
        <begin position="126"/>
        <end position="138"/>
    </location>
</feature>
<feature type="region of interest" description="Disordered" evidence="3">
    <location>
        <begin position="367"/>
        <end position="411"/>
    </location>
</feature>
<comment type="caution">
    <text evidence="5">The sequence shown here is derived from an EMBL/GenBank/DDBJ whole genome shotgun (WGS) entry which is preliminary data.</text>
</comment>
<dbReference type="InterPro" id="IPR036397">
    <property type="entry name" value="RNaseH_sf"/>
</dbReference>
<feature type="compositionally biased region" description="Basic and acidic residues" evidence="3">
    <location>
        <begin position="163"/>
        <end position="172"/>
    </location>
</feature>
<dbReference type="Pfam" id="PF13456">
    <property type="entry name" value="RVT_3"/>
    <property type="match status" value="1"/>
</dbReference>
<dbReference type="SMART" id="SM00855">
    <property type="entry name" value="PGAM"/>
    <property type="match status" value="1"/>
</dbReference>
<evidence type="ECO:0000256" key="2">
    <source>
        <dbReference type="PIRSR" id="PIRSR613078-2"/>
    </source>
</evidence>
<name>A0A563EPN0_9PSEU</name>
<feature type="region of interest" description="Disordered" evidence="3">
    <location>
        <begin position="1"/>
        <end position="241"/>
    </location>
</feature>
<feature type="compositionally biased region" description="Basic and acidic residues" evidence="3">
    <location>
        <begin position="209"/>
        <end position="221"/>
    </location>
</feature>
<dbReference type="GO" id="GO:0004523">
    <property type="term" value="F:RNA-DNA hybrid ribonuclease activity"/>
    <property type="evidence" value="ECO:0007669"/>
    <property type="project" value="InterPro"/>
</dbReference>
<dbReference type="CDD" id="cd07067">
    <property type="entry name" value="HP_PGM_like"/>
    <property type="match status" value="1"/>
</dbReference>
<dbReference type="CDD" id="cd09279">
    <property type="entry name" value="RNase_HI_like"/>
    <property type="match status" value="1"/>
</dbReference>
<feature type="compositionally biased region" description="Basic and acidic residues" evidence="3">
    <location>
        <begin position="48"/>
        <end position="58"/>
    </location>
</feature>
<dbReference type="PANTHER" id="PTHR48100">
    <property type="entry name" value="BROAD-SPECIFICITY PHOSPHATASE YOR283W-RELATED"/>
    <property type="match status" value="1"/>
</dbReference>
<dbReference type="GO" id="GO:0016791">
    <property type="term" value="F:phosphatase activity"/>
    <property type="evidence" value="ECO:0007669"/>
    <property type="project" value="TreeGrafter"/>
</dbReference>
<evidence type="ECO:0000256" key="3">
    <source>
        <dbReference type="SAM" id="MobiDB-lite"/>
    </source>
</evidence>
<evidence type="ECO:0000256" key="1">
    <source>
        <dbReference type="PIRSR" id="PIRSR613078-1"/>
    </source>
</evidence>
<dbReference type="InterPro" id="IPR002156">
    <property type="entry name" value="RNaseH_domain"/>
</dbReference>
<feature type="compositionally biased region" description="Basic residues" evidence="3">
    <location>
        <begin position="223"/>
        <end position="241"/>
    </location>
</feature>
<dbReference type="EMBL" id="VOBR01000016">
    <property type="protein sequence ID" value="TWP49412.1"/>
    <property type="molecule type" value="Genomic_DNA"/>
</dbReference>
<dbReference type="InterPro" id="IPR013078">
    <property type="entry name" value="His_Pase_superF_clade-1"/>
</dbReference>
<feature type="active site" description="Tele-phosphohistidine intermediate" evidence="1">
    <location>
        <position position="418"/>
    </location>
</feature>
<feature type="binding site" evidence="2">
    <location>
        <position position="468"/>
    </location>
    <ligand>
        <name>substrate</name>
    </ligand>
</feature>
<dbReference type="PROSITE" id="PS50879">
    <property type="entry name" value="RNASE_H_1"/>
    <property type="match status" value="1"/>
</dbReference>
<gene>
    <name evidence="5" type="ORF">FKR81_25030</name>
</gene>
<dbReference type="GO" id="GO:0005737">
    <property type="term" value="C:cytoplasm"/>
    <property type="evidence" value="ECO:0007669"/>
    <property type="project" value="TreeGrafter"/>
</dbReference>